<evidence type="ECO:0000256" key="11">
    <source>
        <dbReference type="ARBA" id="ARBA00023136"/>
    </source>
</evidence>
<dbReference type="GO" id="GO:0016263">
    <property type="term" value="F:glycoprotein-N-acetylgalactosamine 3-beta-galactosyltransferase activity"/>
    <property type="evidence" value="ECO:0007669"/>
    <property type="project" value="UniProtKB-EC"/>
</dbReference>
<proteinExistence type="inferred from homology"/>
<keyword evidence="7" id="KW-0812">Transmembrane</keyword>
<dbReference type="AlphaFoldDB" id="A0AAV5RF20"/>
<dbReference type="GO" id="GO:0000166">
    <property type="term" value="F:nucleotide binding"/>
    <property type="evidence" value="ECO:0007669"/>
    <property type="project" value="UniProtKB-KW"/>
</dbReference>
<comment type="caution">
    <text evidence="13">The sequence shown here is derived from an EMBL/GenBank/DDBJ whole genome shotgun (WGS) entry which is preliminary data.</text>
</comment>
<evidence type="ECO:0000256" key="5">
    <source>
        <dbReference type="ARBA" id="ARBA00022676"/>
    </source>
</evidence>
<dbReference type="Gene3D" id="3.90.550.50">
    <property type="match status" value="1"/>
</dbReference>
<protein>
    <recommendedName>
        <fullName evidence="4">N-acetylgalactosaminide beta-1,3-galactosyltransferase</fullName>
        <ecNumber evidence="4">2.4.1.122</ecNumber>
    </recommendedName>
</protein>
<keyword evidence="9" id="KW-0735">Signal-anchor</keyword>
<evidence type="ECO:0000259" key="12">
    <source>
        <dbReference type="Pfam" id="PF02434"/>
    </source>
</evidence>
<evidence type="ECO:0000313" key="14">
    <source>
        <dbReference type="Proteomes" id="UP001362899"/>
    </source>
</evidence>
<comment type="pathway">
    <text evidence="2">Protein modification; protein glycosylation.</text>
</comment>
<dbReference type="GO" id="GO:0016020">
    <property type="term" value="C:membrane"/>
    <property type="evidence" value="ECO:0007669"/>
    <property type="project" value="UniProtKB-SubCell"/>
</dbReference>
<evidence type="ECO:0000313" key="13">
    <source>
        <dbReference type="EMBL" id="GMM50169.1"/>
    </source>
</evidence>
<dbReference type="PANTHER" id="PTHR23033">
    <property type="entry name" value="BETA1,3-GALACTOSYLTRANSFERASE"/>
    <property type="match status" value="1"/>
</dbReference>
<dbReference type="InterPro" id="IPR026050">
    <property type="entry name" value="C1GALT1/C1GALT1_chp1"/>
</dbReference>
<dbReference type="Pfam" id="PF02434">
    <property type="entry name" value="Fringe"/>
    <property type="match status" value="1"/>
</dbReference>
<comment type="similarity">
    <text evidence="3">Belongs to the glycosyltransferase 31 family. Beta3-Gal-T subfamily.</text>
</comment>
<evidence type="ECO:0000256" key="4">
    <source>
        <dbReference type="ARBA" id="ARBA00012557"/>
    </source>
</evidence>
<keyword evidence="10" id="KW-1133">Transmembrane helix</keyword>
<evidence type="ECO:0000256" key="7">
    <source>
        <dbReference type="ARBA" id="ARBA00022692"/>
    </source>
</evidence>
<evidence type="ECO:0000256" key="8">
    <source>
        <dbReference type="ARBA" id="ARBA00022741"/>
    </source>
</evidence>
<evidence type="ECO:0000256" key="6">
    <source>
        <dbReference type="ARBA" id="ARBA00022679"/>
    </source>
</evidence>
<keyword evidence="5" id="KW-0328">Glycosyltransferase</keyword>
<dbReference type="EC" id="2.4.1.122" evidence="4"/>
<reference evidence="13 14" key="1">
    <citation type="journal article" date="2023" name="Elife">
        <title>Identification of key yeast species and microbe-microbe interactions impacting larval growth of Drosophila in the wild.</title>
        <authorList>
            <person name="Mure A."/>
            <person name="Sugiura Y."/>
            <person name="Maeda R."/>
            <person name="Honda K."/>
            <person name="Sakurai N."/>
            <person name="Takahashi Y."/>
            <person name="Watada M."/>
            <person name="Katoh T."/>
            <person name="Gotoh A."/>
            <person name="Gotoh Y."/>
            <person name="Taniguchi I."/>
            <person name="Nakamura K."/>
            <person name="Hayashi T."/>
            <person name="Katayama T."/>
            <person name="Uemura T."/>
            <person name="Hattori Y."/>
        </authorList>
    </citation>
    <scope>NUCLEOTIDE SEQUENCE [LARGE SCALE GENOMIC DNA]</scope>
    <source>
        <strain evidence="13 14">SB-73</strain>
    </source>
</reference>
<feature type="domain" description="Fringe-like glycosyltransferase" evidence="12">
    <location>
        <begin position="218"/>
        <end position="345"/>
    </location>
</feature>
<evidence type="ECO:0000256" key="1">
    <source>
        <dbReference type="ARBA" id="ARBA00004606"/>
    </source>
</evidence>
<keyword evidence="8" id="KW-0547">Nucleotide-binding</keyword>
<dbReference type="EMBL" id="BTGC01000003">
    <property type="protein sequence ID" value="GMM50169.1"/>
    <property type="molecule type" value="Genomic_DNA"/>
</dbReference>
<sequence>MAYKLKVRVVILSIITTFATLYVISGQVANKAGSSGSSSGKGTFSSKIWAKQSPVYTNPSINVTANVNHYQEYDERIMSGNSYIWEDPSKPHDFSVDGVIDEIAERTFVMLKTGAEVMWERLPIHLTTTFKRFPHHQIYCDGAGRIGDETILDCLAMLPTEFKFGGIFTEYDYRQQAIANAYNWHYKDVRVGTKGMGWDMDRFKNVPMLYHAWLNAPKGIDWFVMVDDDTYMLSATLGSLLRNYDPSEPYYFGAPAVAPGYLASVGKYVDRKKAENPSFDEKFCWFAHGGSGIIMSRGVLDGIFSVDDHEKNEEIVRHYTEVGTKTSWGDAVLGYLIRDELNVLLNENTRGEFTDPEVYLGKELHDTSVHVSNICQTLGSFHHIDSFQTQKIFEWEGSLIDRKPNSIGGVLFSDYYHDFVLPYIVDIREDWDNFSEEISFENDQPFGENDPDLIPAESSKTCDHVCDLYVYCLQWKWSSVKGQTKCSFGFNNIVVGKSTSELSGKDSGTFISGWKPERIRKIRSAANCDPLTRDFSSRGYNDDDDTMEGWYLRSLKRELEQKTQADWHYNWTVQHLV</sequence>
<organism evidence="13 14">
    <name type="scientific">Starmerella bacillaris</name>
    <name type="common">Yeast</name>
    <name type="synonym">Candida zemplinina</name>
    <dbReference type="NCBI Taxonomy" id="1247836"/>
    <lineage>
        <taxon>Eukaryota</taxon>
        <taxon>Fungi</taxon>
        <taxon>Dikarya</taxon>
        <taxon>Ascomycota</taxon>
        <taxon>Saccharomycotina</taxon>
        <taxon>Dipodascomycetes</taxon>
        <taxon>Dipodascales</taxon>
        <taxon>Trichomonascaceae</taxon>
        <taxon>Starmerella</taxon>
    </lineage>
</organism>
<evidence type="ECO:0000256" key="3">
    <source>
        <dbReference type="ARBA" id="ARBA00006462"/>
    </source>
</evidence>
<comment type="subcellular location">
    <subcellularLocation>
        <location evidence="1">Membrane</location>
        <topology evidence="1">Single-pass type II membrane protein</topology>
    </subcellularLocation>
</comment>
<keyword evidence="14" id="KW-1185">Reference proteome</keyword>
<evidence type="ECO:0000256" key="2">
    <source>
        <dbReference type="ARBA" id="ARBA00004922"/>
    </source>
</evidence>
<name>A0AAV5RF20_STABA</name>
<evidence type="ECO:0000256" key="9">
    <source>
        <dbReference type="ARBA" id="ARBA00022968"/>
    </source>
</evidence>
<gene>
    <name evidence="13" type="ORF">DASB73_011270</name>
</gene>
<dbReference type="Proteomes" id="UP001362899">
    <property type="component" value="Unassembled WGS sequence"/>
</dbReference>
<accession>A0AAV5RF20</accession>
<keyword evidence="6" id="KW-0808">Transferase</keyword>
<keyword evidence="11" id="KW-0472">Membrane</keyword>
<dbReference type="InterPro" id="IPR003378">
    <property type="entry name" value="Fringe-like_glycosylTrfase"/>
</dbReference>
<dbReference type="PANTHER" id="PTHR23033:SF47">
    <property type="entry name" value="APPLE DOMAIN-CONTAINING PROTEIN-RELATED"/>
    <property type="match status" value="1"/>
</dbReference>
<evidence type="ECO:0000256" key="10">
    <source>
        <dbReference type="ARBA" id="ARBA00022989"/>
    </source>
</evidence>